<reference evidence="1 2" key="1">
    <citation type="journal article" date="2020" name="Sci. Rep.">
        <title>A novel cyanobacterial geosmin producer, revising GeoA distribution and dispersion patterns in Bacteria.</title>
        <authorList>
            <person name="Churro C."/>
            <person name="Semedo-Aguiar A.P."/>
            <person name="Silva A.D."/>
            <person name="Pereira-Leal J.B."/>
            <person name="Leite R.B."/>
        </authorList>
    </citation>
    <scope>NUCLEOTIDE SEQUENCE [LARGE SCALE GENOMIC DNA]</scope>
    <source>
        <strain evidence="1 2">IPMA8</strain>
    </source>
</reference>
<dbReference type="RefSeq" id="WP_172191725.1">
    <property type="nucleotide sequence ID" value="NZ_CAWPPK010000043.1"/>
</dbReference>
<evidence type="ECO:0000313" key="1">
    <source>
        <dbReference type="EMBL" id="NQE37588.1"/>
    </source>
</evidence>
<name>A0ABX2D6Z3_9CYAN</name>
<protein>
    <submittedName>
        <fullName evidence="1">Uncharacterized protein</fullName>
    </submittedName>
</protein>
<accession>A0ABX2D6Z3</accession>
<dbReference type="EMBL" id="SRRZ01000137">
    <property type="protein sequence ID" value="NQE37588.1"/>
    <property type="molecule type" value="Genomic_DNA"/>
</dbReference>
<proteinExistence type="predicted"/>
<sequence length="57" mass="6135">MPRAIANSLETLLKVDRTLPFLNHSRDLDIGTLTTAIIKINTAAAGVNTIIEVYPAS</sequence>
<evidence type="ECO:0000313" key="2">
    <source>
        <dbReference type="Proteomes" id="UP000702425"/>
    </source>
</evidence>
<gene>
    <name evidence="1" type="ORF">E5S67_05362</name>
</gene>
<dbReference type="Proteomes" id="UP000702425">
    <property type="component" value="Unassembled WGS sequence"/>
</dbReference>
<keyword evidence="2" id="KW-1185">Reference proteome</keyword>
<organism evidence="1 2">
    <name type="scientific">Microcoleus asticus IPMA8</name>
    <dbReference type="NCBI Taxonomy" id="2563858"/>
    <lineage>
        <taxon>Bacteria</taxon>
        <taxon>Bacillati</taxon>
        <taxon>Cyanobacteriota</taxon>
        <taxon>Cyanophyceae</taxon>
        <taxon>Oscillatoriophycideae</taxon>
        <taxon>Oscillatoriales</taxon>
        <taxon>Microcoleaceae</taxon>
        <taxon>Microcoleus</taxon>
        <taxon>Microcoleus asticus</taxon>
    </lineage>
</organism>
<comment type="caution">
    <text evidence="1">The sequence shown here is derived from an EMBL/GenBank/DDBJ whole genome shotgun (WGS) entry which is preliminary data.</text>
</comment>